<dbReference type="Gene3D" id="3.30.420.10">
    <property type="entry name" value="Ribonuclease H-like superfamily/Ribonuclease H"/>
    <property type="match status" value="1"/>
</dbReference>
<gene>
    <name evidence="13" type="ORF">E3N88_34388</name>
</gene>
<dbReference type="FunFam" id="3.30.420.10:FF:000032">
    <property type="entry name" value="Retrovirus-related Pol polyprotein from transposon 297-like Protein"/>
    <property type="match status" value="1"/>
</dbReference>
<dbReference type="Gene3D" id="1.10.340.70">
    <property type="match status" value="1"/>
</dbReference>
<keyword evidence="1" id="KW-0645">Protease</keyword>
<dbReference type="SUPFAM" id="SSF56672">
    <property type="entry name" value="DNA/RNA polymerases"/>
    <property type="match status" value="1"/>
</dbReference>
<dbReference type="GO" id="GO:0006310">
    <property type="term" value="P:DNA recombination"/>
    <property type="evidence" value="ECO:0007669"/>
    <property type="project" value="UniProtKB-KW"/>
</dbReference>
<keyword evidence="8" id="KW-0239">DNA-directed DNA polymerase</keyword>
<evidence type="ECO:0000313" key="13">
    <source>
        <dbReference type="EMBL" id="KAD3066508.1"/>
    </source>
</evidence>
<dbReference type="InterPro" id="IPR036397">
    <property type="entry name" value="RNaseH_sf"/>
</dbReference>
<keyword evidence="3" id="KW-0064">Aspartyl protease</keyword>
<evidence type="ECO:0000256" key="9">
    <source>
        <dbReference type="ARBA" id="ARBA00023125"/>
    </source>
</evidence>
<dbReference type="Pfam" id="PF24626">
    <property type="entry name" value="SH3_Tf2-1"/>
    <property type="match status" value="1"/>
</dbReference>
<keyword evidence="5" id="KW-0460">Magnesium</keyword>
<keyword evidence="10" id="KW-0233">DNA recombination</keyword>
<evidence type="ECO:0000256" key="6">
    <source>
        <dbReference type="ARBA" id="ARBA00022908"/>
    </source>
</evidence>
<dbReference type="GO" id="GO:0015074">
    <property type="term" value="P:DNA integration"/>
    <property type="evidence" value="ECO:0007669"/>
    <property type="project" value="UniProtKB-KW"/>
</dbReference>
<dbReference type="InterPro" id="IPR001584">
    <property type="entry name" value="Integrase_cat-core"/>
</dbReference>
<dbReference type="Pfam" id="PF17919">
    <property type="entry name" value="RT_RNaseH_2"/>
    <property type="match status" value="1"/>
</dbReference>
<dbReference type="InterPro" id="IPR050951">
    <property type="entry name" value="Retrovirus_Pol_polyprotein"/>
</dbReference>
<evidence type="ECO:0000256" key="5">
    <source>
        <dbReference type="ARBA" id="ARBA00022842"/>
    </source>
</evidence>
<dbReference type="InterPro" id="IPR056924">
    <property type="entry name" value="SH3_Tf2-1"/>
</dbReference>
<dbReference type="PANTHER" id="PTHR37984">
    <property type="entry name" value="PROTEIN CBG26694"/>
    <property type="match status" value="1"/>
</dbReference>
<organism evidence="13 14">
    <name type="scientific">Mikania micrantha</name>
    <name type="common">bitter vine</name>
    <dbReference type="NCBI Taxonomy" id="192012"/>
    <lineage>
        <taxon>Eukaryota</taxon>
        <taxon>Viridiplantae</taxon>
        <taxon>Streptophyta</taxon>
        <taxon>Embryophyta</taxon>
        <taxon>Tracheophyta</taxon>
        <taxon>Spermatophyta</taxon>
        <taxon>Magnoliopsida</taxon>
        <taxon>eudicotyledons</taxon>
        <taxon>Gunneridae</taxon>
        <taxon>Pentapetalae</taxon>
        <taxon>asterids</taxon>
        <taxon>campanulids</taxon>
        <taxon>Asterales</taxon>
        <taxon>Asteraceae</taxon>
        <taxon>Asteroideae</taxon>
        <taxon>Heliantheae alliance</taxon>
        <taxon>Eupatorieae</taxon>
        <taxon>Mikania</taxon>
    </lineage>
</organism>
<evidence type="ECO:0000259" key="12">
    <source>
        <dbReference type="PROSITE" id="PS50994"/>
    </source>
</evidence>
<keyword evidence="7" id="KW-0695">RNA-directed DNA polymerase</keyword>
<evidence type="ECO:0000256" key="1">
    <source>
        <dbReference type="ARBA" id="ARBA00022670"/>
    </source>
</evidence>
<protein>
    <recommendedName>
        <fullName evidence="12">Integrase catalytic domain-containing protein</fullName>
    </recommendedName>
</protein>
<keyword evidence="6" id="KW-0229">DNA integration</keyword>
<accession>A0A5N6LY51</accession>
<dbReference type="EMBL" id="SZYD01000017">
    <property type="protein sequence ID" value="KAD3066508.1"/>
    <property type="molecule type" value="Genomic_DNA"/>
</dbReference>
<dbReference type="CDD" id="cd09274">
    <property type="entry name" value="RNase_HI_RT_Ty3"/>
    <property type="match status" value="1"/>
</dbReference>
<dbReference type="InterPro" id="IPR012337">
    <property type="entry name" value="RNaseH-like_sf"/>
</dbReference>
<keyword evidence="2" id="KW-0479">Metal-binding</keyword>
<dbReference type="GO" id="GO:0004190">
    <property type="term" value="F:aspartic-type endopeptidase activity"/>
    <property type="evidence" value="ECO:0007669"/>
    <property type="project" value="UniProtKB-KW"/>
</dbReference>
<dbReference type="SUPFAM" id="SSF53098">
    <property type="entry name" value="Ribonuclease H-like"/>
    <property type="match status" value="1"/>
</dbReference>
<feature type="domain" description="Integrase catalytic" evidence="12">
    <location>
        <begin position="254"/>
        <end position="417"/>
    </location>
</feature>
<dbReference type="OrthoDB" id="6772952at2759"/>
<proteinExistence type="predicted"/>
<evidence type="ECO:0000256" key="8">
    <source>
        <dbReference type="ARBA" id="ARBA00022932"/>
    </source>
</evidence>
<dbReference type="InterPro" id="IPR016197">
    <property type="entry name" value="Chromo-like_dom_sf"/>
</dbReference>
<dbReference type="FunFam" id="3.10.20.370:FF:000001">
    <property type="entry name" value="Retrovirus-related Pol polyprotein from transposon 17.6-like protein"/>
    <property type="match status" value="1"/>
</dbReference>
<evidence type="ECO:0000256" key="10">
    <source>
        <dbReference type="ARBA" id="ARBA00023172"/>
    </source>
</evidence>
<dbReference type="SUPFAM" id="SSF54160">
    <property type="entry name" value="Chromo domain-like"/>
    <property type="match status" value="1"/>
</dbReference>
<evidence type="ECO:0000256" key="3">
    <source>
        <dbReference type="ARBA" id="ARBA00022750"/>
    </source>
</evidence>
<keyword evidence="8" id="KW-0548">Nucleotidyltransferase</keyword>
<evidence type="ECO:0000256" key="4">
    <source>
        <dbReference type="ARBA" id="ARBA00022801"/>
    </source>
</evidence>
<dbReference type="Gene3D" id="3.10.20.370">
    <property type="match status" value="1"/>
</dbReference>
<name>A0A5N6LY51_9ASTR</name>
<keyword evidence="11" id="KW-0511">Multifunctional enzyme</keyword>
<evidence type="ECO:0000256" key="2">
    <source>
        <dbReference type="ARBA" id="ARBA00022723"/>
    </source>
</evidence>
<dbReference type="GO" id="GO:0006508">
    <property type="term" value="P:proteolysis"/>
    <property type="evidence" value="ECO:0007669"/>
    <property type="project" value="UniProtKB-KW"/>
</dbReference>
<evidence type="ECO:0000256" key="7">
    <source>
        <dbReference type="ARBA" id="ARBA00022918"/>
    </source>
</evidence>
<keyword evidence="9" id="KW-0238">DNA-binding</keyword>
<dbReference type="Proteomes" id="UP000326396">
    <property type="component" value="Linkage Group LG7"/>
</dbReference>
<dbReference type="InterPro" id="IPR041588">
    <property type="entry name" value="Integrase_H2C2"/>
</dbReference>
<dbReference type="PROSITE" id="PS50994">
    <property type="entry name" value="INTEGRASE"/>
    <property type="match status" value="1"/>
</dbReference>
<dbReference type="InterPro" id="IPR041577">
    <property type="entry name" value="RT_RNaseH_2"/>
</dbReference>
<keyword evidence="4" id="KW-0378">Hydrolase</keyword>
<keyword evidence="8" id="KW-0808">Transferase</keyword>
<dbReference type="AlphaFoldDB" id="A0A5N6LY51"/>
<evidence type="ECO:0000313" key="14">
    <source>
        <dbReference type="Proteomes" id="UP000326396"/>
    </source>
</evidence>
<dbReference type="InterPro" id="IPR043502">
    <property type="entry name" value="DNA/RNA_pol_sf"/>
</dbReference>
<dbReference type="PANTHER" id="PTHR37984:SF5">
    <property type="entry name" value="PROTEIN NYNRIN-LIKE"/>
    <property type="match status" value="1"/>
</dbReference>
<dbReference type="GO" id="GO:0003964">
    <property type="term" value="F:RNA-directed DNA polymerase activity"/>
    <property type="evidence" value="ECO:0007669"/>
    <property type="project" value="UniProtKB-KW"/>
</dbReference>
<dbReference type="GO" id="GO:0046872">
    <property type="term" value="F:metal ion binding"/>
    <property type="evidence" value="ECO:0007669"/>
    <property type="project" value="UniProtKB-KW"/>
</dbReference>
<dbReference type="GO" id="GO:0003677">
    <property type="term" value="F:DNA binding"/>
    <property type="evidence" value="ECO:0007669"/>
    <property type="project" value="UniProtKB-KW"/>
</dbReference>
<keyword evidence="14" id="KW-1185">Reference proteome</keyword>
<evidence type="ECO:0000256" key="11">
    <source>
        <dbReference type="ARBA" id="ARBA00023268"/>
    </source>
</evidence>
<reference evidence="13 14" key="1">
    <citation type="submission" date="2019-05" db="EMBL/GenBank/DDBJ databases">
        <title>Mikania micrantha, genome provides insights into the molecular mechanism of rapid growth.</title>
        <authorList>
            <person name="Liu B."/>
        </authorList>
    </citation>
    <scope>NUCLEOTIDE SEQUENCE [LARGE SCALE GENOMIC DNA]</scope>
    <source>
        <strain evidence="13">NLD-2019</strain>
        <tissue evidence="13">Leaf</tissue>
    </source>
</reference>
<sequence length="753" mass="87374">MDIRSQPILLKEKLTQAPVLALPDGNDDLVVYVDASRQGLGCVLMQRGRVIAYASRQLKIHEANYPTHDLELAAVVFALKIWRHYLYGRRWLELLKDYDCDILYHPGKANVVADALSRKTDHPAIRVKSYGLVITPDFLNELKQAQQEGLKEENVGFERVFGQVKNLEDNDYGINIRFGRMWVPRNGDIRSRILDEAHKSCYSVHPCATKMYQDLRKDYWWPGMKFNVMQYVNRCLTCAQVKAEHQKPYGYVQPLEVPEWKWEHITMDFITKLPRTAKRHDTIWVIVDRLTKSAHFLPIRETYTSERLSELFVKEIVTRHGVPVSIVSDRDTRFTSRFWKQFHDAMGTRLNISTAYHPQTDGQSERTIQTLEDMLRACIIDFEGSWDDHLPLAEFSYNNSYHSSIGMPPYEALYGKRCRTPVCWGEVGQKEMGNKAAVIDIVEKLRVIKARMKAAQDPQKSYADKRRRPIEFDIGDRLLLKVSPWKGIIRFRKRGKLSPRHIGPFPIKARVGKVAYRLDLPEELNGIHPTFHVSHLRKCLADEQAHVPLDDIEVDDRLNYIEEPVAIVDTKEKQLRNKTVRQERVQWKHRKGSDTTWELEDEMRKLDPPYKYQCLGKRANLWLKHIFSRDELAYTDRVHDVLAGMTKDSIRRQEEMAAEVTEIRARTGQLEEHQETITAAVHEHGGRLVAVEVGDDVTPRNFQDPGESLGDMRRMGGGFESRNSLRYAKHLLTPLADLEFLEQEERIVGPGDY</sequence>
<comment type="caution">
    <text evidence="13">The sequence shown here is derived from an EMBL/GenBank/DDBJ whole genome shotgun (WGS) entry which is preliminary data.</text>
</comment>
<dbReference type="Pfam" id="PF17921">
    <property type="entry name" value="Integrase_H2C2"/>
    <property type="match status" value="1"/>
</dbReference>
<dbReference type="GO" id="GO:0003887">
    <property type="term" value="F:DNA-directed DNA polymerase activity"/>
    <property type="evidence" value="ECO:0007669"/>
    <property type="project" value="UniProtKB-KW"/>
</dbReference>